<dbReference type="AlphaFoldDB" id="A0AAU7X8N6"/>
<name>A0AAU7X8N6_9HYPH</name>
<proteinExistence type="predicted"/>
<reference evidence="1" key="1">
    <citation type="submission" date="2024-06" db="EMBL/GenBank/DDBJ databases">
        <title>Methylostella associata gen. nov., sp. nov., a novel Ancalomicrobiaceae-affiliated facultatively methylotrophic bacteria that feed on methanotrophs of the genus Methylococcus.</title>
        <authorList>
            <person name="Saltykova V."/>
            <person name="Danilova O.V."/>
            <person name="Oshkin I.Y."/>
            <person name="Belova S.E."/>
            <person name="Pimenov N.V."/>
            <person name="Dedysh S.N."/>
        </authorList>
    </citation>
    <scope>NUCLEOTIDE SEQUENCE</scope>
    <source>
        <strain evidence="1">S20</strain>
    </source>
</reference>
<accession>A0AAU7X8N6</accession>
<dbReference type="RefSeq" id="WP_407048120.1">
    <property type="nucleotide sequence ID" value="NZ_CP158568.1"/>
</dbReference>
<evidence type="ECO:0000313" key="1">
    <source>
        <dbReference type="EMBL" id="XBY43018.1"/>
    </source>
</evidence>
<dbReference type="PANTHER" id="PTHR42110">
    <property type="entry name" value="L-ASPARAGINASE, PUTATIVE (AFU_ORTHOLOGUE AFUA_3G11890)-RELATED"/>
    <property type="match status" value="1"/>
</dbReference>
<protein>
    <submittedName>
        <fullName evidence="1">Asparaginase</fullName>
    </submittedName>
</protein>
<sequence length="340" mass="35612">MDDPVLVEVMRGGAVESRHRIALVVSDAEGRPLVALGDVARPVFPRSAVKVIQALPVVESGAADAYGFGAREIALSTASHNGEVFHVETAAAMLARAGKAEPDLECGAHWPNREDDHGLIHRTTGKPTQLHNNCSGKHAGFVCFACHTGLDPRGYVGRDHPVQRMIEAALADVTRTDLAKVPVGTDGCAIPTYAIPLAALATGFARLATGIGLAPERGRAAARILEACIAEPQMIAGTDRFDTDFIRAIDGAAYVKVGAEGVYCAAFPKLGLGVALKCADGHPRAAEVAMATVAAHLLGRRDDPALARFLTPELKNWNGTLVGGLRPTAEFEAAVRSLAA</sequence>
<organism evidence="1">
    <name type="scientific">Methyloraptor flagellatus</name>
    <dbReference type="NCBI Taxonomy" id="3162530"/>
    <lineage>
        <taxon>Bacteria</taxon>
        <taxon>Pseudomonadati</taxon>
        <taxon>Pseudomonadota</taxon>
        <taxon>Alphaproteobacteria</taxon>
        <taxon>Hyphomicrobiales</taxon>
        <taxon>Ancalomicrobiaceae</taxon>
        <taxon>Methyloraptor</taxon>
    </lineage>
</organism>
<dbReference type="KEGG" id="mflg:ABS361_12975"/>
<dbReference type="EMBL" id="CP158568">
    <property type="protein sequence ID" value="XBY43018.1"/>
    <property type="molecule type" value="Genomic_DNA"/>
</dbReference>
<gene>
    <name evidence="1" type="ORF">ABS361_12975</name>
</gene>
<dbReference type="InterPro" id="IPR010349">
    <property type="entry name" value="Asparaginase_II"/>
</dbReference>
<dbReference type="Pfam" id="PF06089">
    <property type="entry name" value="Asparaginase_II"/>
    <property type="match status" value="1"/>
</dbReference>
<dbReference type="PANTHER" id="PTHR42110:SF1">
    <property type="entry name" value="L-ASPARAGINASE, PUTATIVE (AFU_ORTHOLOGUE AFUA_3G11890)-RELATED"/>
    <property type="match status" value="1"/>
</dbReference>